<dbReference type="SMART" id="SM00342">
    <property type="entry name" value="HTH_ARAC"/>
    <property type="match status" value="1"/>
</dbReference>
<dbReference type="InterPro" id="IPR032783">
    <property type="entry name" value="AraC_lig"/>
</dbReference>
<dbReference type="InterPro" id="IPR018060">
    <property type="entry name" value="HTH_AraC"/>
</dbReference>
<evidence type="ECO:0000256" key="1">
    <source>
        <dbReference type="ARBA" id="ARBA00023015"/>
    </source>
</evidence>
<feature type="domain" description="HTH araC/xylS-type" evidence="5">
    <location>
        <begin position="218"/>
        <end position="316"/>
    </location>
</feature>
<comment type="caution">
    <text evidence="6">The sequence shown here is derived from an EMBL/GenBank/DDBJ whole genome shotgun (WGS) entry which is preliminary data.</text>
</comment>
<feature type="region of interest" description="Disordered" evidence="4">
    <location>
        <begin position="307"/>
        <end position="336"/>
    </location>
</feature>
<dbReference type="PROSITE" id="PS01124">
    <property type="entry name" value="HTH_ARAC_FAMILY_2"/>
    <property type="match status" value="1"/>
</dbReference>
<evidence type="ECO:0000256" key="3">
    <source>
        <dbReference type="ARBA" id="ARBA00023163"/>
    </source>
</evidence>
<dbReference type="OrthoDB" id="241790at2"/>
<dbReference type="EMBL" id="PYGA01000003">
    <property type="protein sequence ID" value="PSK99391.1"/>
    <property type="molecule type" value="Genomic_DNA"/>
</dbReference>
<dbReference type="GO" id="GO:0043565">
    <property type="term" value="F:sequence-specific DNA binding"/>
    <property type="evidence" value="ECO:0007669"/>
    <property type="project" value="InterPro"/>
</dbReference>
<evidence type="ECO:0000259" key="5">
    <source>
        <dbReference type="PROSITE" id="PS01124"/>
    </source>
</evidence>
<accession>A0A2P8DQA9</accession>
<name>A0A2P8DQA9_9ACTN</name>
<evidence type="ECO:0000256" key="4">
    <source>
        <dbReference type="SAM" id="MobiDB-lite"/>
    </source>
</evidence>
<protein>
    <submittedName>
        <fullName evidence="6">AraC family transcriptional regulator</fullName>
    </submittedName>
</protein>
<dbReference type="GO" id="GO:0003700">
    <property type="term" value="F:DNA-binding transcription factor activity"/>
    <property type="evidence" value="ECO:0007669"/>
    <property type="project" value="InterPro"/>
</dbReference>
<dbReference type="Pfam" id="PF12833">
    <property type="entry name" value="HTH_18"/>
    <property type="match status" value="1"/>
</dbReference>
<evidence type="ECO:0000313" key="6">
    <source>
        <dbReference type="EMBL" id="PSK99391.1"/>
    </source>
</evidence>
<proteinExistence type="predicted"/>
<dbReference type="PROSITE" id="PS00041">
    <property type="entry name" value="HTH_ARAC_FAMILY_1"/>
    <property type="match status" value="1"/>
</dbReference>
<dbReference type="SUPFAM" id="SSF46689">
    <property type="entry name" value="Homeodomain-like"/>
    <property type="match status" value="2"/>
</dbReference>
<dbReference type="Gene3D" id="1.10.10.60">
    <property type="entry name" value="Homeodomain-like"/>
    <property type="match status" value="2"/>
</dbReference>
<evidence type="ECO:0000313" key="7">
    <source>
        <dbReference type="Proteomes" id="UP000240542"/>
    </source>
</evidence>
<evidence type="ECO:0000256" key="2">
    <source>
        <dbReference type="ARBA" id="ARBA00023125"/>
    </source>
</evidence>
<feature type="compositionally biased region" description="Polar residues" evidence="4">
    <location>
        <begin position="324"/>
        <end position="336"/>
    </location>
</feature>
<keyword evidence="2" id="KW-0238">DNA-binding</keyword>
<dbReference type="InterPro" id="IPR050204">
    <property type="entry name" value="AraC_XylS_family_regulators"/>
</dbReference>
<organism evidence="6 7">
    <name type="scientific">Murinocardiopsis flavida</name>
    <dbReference type="NCBI Taxonomy" id="645275"/>
    <lineage>
        <taxon>Bacteria</taxon>
        <taxon>Bacillati</taxon>
        <taxon>Actinomycetota</taxon>
        <taxon>Actinomycetes</taxon>
        <taxon>Streptosporangiales</taxon>
        <taxon>Nocardiopsidaceae</taxon>
        <taxon>Murinocardiopsis</taxon>
    </lineage>
</organism>
<feature type="compositionally biased region" description="Basic residues" evidence="4">
    <location>
        <begin position="307"/>
        <end position="316"/>
    </location>
</feature>
<dbReference type="RefSeq" id="WP_106581812.1">
    <property type="nucleotide sequence ID" value="NZ_PYGA01000003.1"/>
</dbReference>
<sequence>MQDVLADLLAQVRARGAALTRDAYAEPRGVRQAAPEPLTLIVAVRGTHWITVDAPDADAGPPLALHPGEAALLRGLGPYTRTRAPGAPPDLVVHGLDHYTDAAGRPVPGPEVTGTRTCGHPEHPETALVVTGSYSWTGDAGERLLEGLPPLTRVGAGELPVALVDLLAEEVGIDAPGQEAVLERLLDLALVRVLRAVFGRPGAEAPRWWAAQADPVVGRALRALHRSPSEPWTVSGLAEAAGASRATLARRFADLLGESPMAYLADRRMSLAADLLDDPEATVASVARSVGYRDEFAFSTAFKRLRGRAPSAHRGRAAPERPQPSGQESALTESAR</sequence>
<gene>
    <name evidence="6" type="ORF">CLV63_103114</name>
</gene>
<dbReference type="PANTHER" id="PTHR46796:SF13">
    <property type="entry name" value="HTH-TYPE TRANSCRIPTIONAL ACTIVATOR RHAS"/>
    <property type="match status" value="1"/>
</dbReference>
<reference evidence="6 7" key="1">
    <citation type="submission" date="2018-03" db="EMBL/GenBank/DDBJ databases">
        <title>Genomic Encyclopedia of Archaeal and Bacterial Type Strains, Phase II (KMG-II): from individual species to whole genera.</title>
        <authorList>
            <person name="Goeker M."/>
        </authorList>
    </citation>
    <scope>NUCLEOTIDE SEQUENCE [LARGE SCALE GENOMIC DNA]</scope>
    <source>
        <strain evidence="6 7">DSM 45312</strain>
    </source>
</reference>
<keyword evidence="7" id="KW-1185">Reference proteome</keyword>
<dbReference type="AlphaFoldDB" id="A0A2P8DQA9"/>
<dbReference type="InterPro" id="IPR018062">
    <property type="entry name" value="HTH_AraC-typ_CS"/>
</dbReference>
<dbReference type="InterPro" id="IPR009057">
    <property type="entry name" value="Homeodomain-like_sf"/>
</dbReference>
<dbReference type="Pfam" id="PF12852">
    <property type="entry name" value="Cupin_6"/>
    <property type="match status" value="1"/>
</dbReference>
<keyword evidence="1" id="KW-0805">Transcription regulation</keyword>
<dbReference type="Proteomes" id="UP000240542">
    <property type="component" value="Unassembled WGS sequence"/>
</dbReference>
<dbReference type="PANTHER" id="PTHR46796">
    <property type="entry name" value="HTH-TYPE TRANSCRIPTIONAL ACTIVATOR RHAS-RELATED"/>
    <property type="match status" value="1"/>
</dbReference>
<keyword evidence="3" id="KW-0804">Transcription</keyword>